<accession>A0A0M0K0H1</accession>
<feature type="non-terminal residue" evidence="2">
    <location>
        <position position="588"/>
    </location>
</feature>
<name>A0A0M0K0H1_9EUKA</name>
<dbReference type="InterPro" id="IPR052055">
    <property type="entry name" value="Hepadnavirus_pol/RT"/>
</dbReference>
<organism evidence="2 3">
    <name type="scientific">Chrysochromulina tobinii</name>
    <dbReference type="NCBI Taxonomy" id="1460289"/>
    <lineage>
        <taxon>Eukaryota</taxon>
        <taxon>Haptista</taxon>
        <taxon>Haptophyta</taxon>
        <taxon>Prymnesiophyceae</taxon>
        <taxon>Prymnesiales</taxon>
        <taxon>Chrysochromulinaceae</taxon>
        <taxon>Chrysochromulina</taxon>
    </lineage>
</organism>
<dbReference type="EMBL" id="JWZX01001907">
    <property type="protein sequence ID" value="KOO31883.1"/>
    <property type="molecule type" value="Genomic_DNA"/>
</dbReference>
<comment type="caution">
    <text evidence="2">The sequence shown here is derived from an EMBL/GenBank/DDBJ whole genome shotgun (WGS) entry which is preliminary data.</text>
</comment>
<dbReference type="OrthoDB" id="10579756at2759"/>
<sequence length="588" mass="66267">MGPDTLSLMRQVFDAAYIFPMGATAKPLEPTKLRPTDDHTRTGLNAACDMTGPPSLSYSIEAYAEMGRRFLPGFAAHVTDVEAAFPMLPFAPWVWPFMFHRFYSSEGDPRALHLYCHMTGDFGTRGMPGVFKIFFVDVVLNMARAAHVLTIPMSVYVDDLCATGPKASTVTRRVVTFQTWAEEVCGVTFKQIKDKAGSQVQLFVGFWWDSFAGTRTLEERKLFQYMDMFLAFSERKTLSLHERQVAAGRMQRAVMTMPPGASCLLANIFLLMIGLSVAWQKRRTTRKERQDFRFFHYILNSNMGRGYYTTDRFQEGPTVFSDASRSSRYAGGGWCSSWGPFDWWRYGTAAARKPIDFLEGDTMISSVESQGPTWAKKLIRYKMDNQAFQKSAVKGWSRADRLNLLLKRLFVLQITGDFLLCFSCVSSADNEMADLLSREGGIERFPEAVKRRAFVDDPALLQAMPGAGRVRNLDMSIPFGSEDMEQLSARARTPVASVQYPRASLYDGLPVDLLEAADELMSNRLAPSSMATVNIVFERYWTPLAEEHGWPVIIETDDPERGGKMAAFVLRLLADTKLVADSIQSYVW</sequence>
<reference evidence="3" key="1">
    <citation type="journal article" date="2015" name="PLoS Genet.">
        <title>Genome Sequence and Transcriptome Analyses of Chrysochromulina tobin: Metabolic Tools for Enhanced Algal Fitness in the Prominent Order Prymnesiales (Haptophyceae).</title>
        <authorList>
            <person name="Hovde B.T."/>
            <person name="Deodato C.R."/>
            <person name="Hunsperger H.M."/>
            <person name="Ryken S.A."/>
            <person name="Yost W."/>
            <person name="Jha R.K."/>
            <person name="Patterson J."/>
            <person name="Monnat R.J. Jr."/>
            <person name="Barlow S.B."/>
            <person name="Starkenburg S.R."/>
            <person name="Cattolico R.A."/>
        </authorList>
    </citation>
    <scope>NUCLEOTIDE SEQUENCE</scope>
    <source>
        <strain evidence="3">CCMP291</strain>
    </source>
</reference>
<proteinExistence type="predicted"/>
<dbReference type="Proteomes" id="UP000037460">
    <property type="component" value="Unassembled WGS sequence"/>
</dbReference>
<keyword evidence="1" id="KW-1133">Transmembrane helix</keyword>
<evidence type="ECO:0000313" key="2">
    <source>
        <dbReference type="EMBL" id="KOO31883.1"/>
    </source>
</evidence>
<evidence type="ECO:0008006" key="4">
    <source>
        <dbReference type="Google" id="ProtNLM"/>
    </source>
</evidence>
<feature type="transmembrane region" description="Helical" evidence="1">
    <location>
        <begin position="259"/>
        <end position="279"/>
    </location>
</feature>
<evidence type="ECO:0000313" key="3">
    <source>
        <dbReference type="Proteomes" id="UP000037460"/>
    </source>
</evidence>
<gene>
    <name evidence="2" type="ORF">Ctob_016610</name>
</gene>
<keyword evidence="1" id="KW-0472">Membrane</keyword>
<protein>
    <recommendedName>
        <fullName evidence="4">Reverse transcriptase domain-containing protein</fullName>
    </recommendedName>
</protein>
<dbReference type="AlphaFoldDB" id="A0A0M0K0H1"/>
<dbReference type="PANTHER" id="PTHR33050">
    <property type="entry name" value="REVERSE TRANSCRIPTASE DOMAIN-CONTAINING PROTEIN"/>
    <property type="match status" value="1"/>
</dbReference>
<evidence type="ECO:0000256" key="1">
    <source>
        <dbReference type="SAM" id="Phobius"/>
    </source>
</evidence>
<dbReference type="PANTHER" id="PTHR33050:SF7">
    <property type="entry name" value="RIBONUCLEASE H"/>
    <property type="match status" value="1"/>
</dbReference>
<keyword evidence="1" id="KW-0812">Transmembrane</keyword>
<keyword evidence="3" id="KW-1185">Reference proteome</keyword>